<comment type="caution">
    <text evidence="1">The sequence shown here is derived from an EMBL/GenBank/DDBJ whole genome shotgun (WGS) entry which is preliminary data.</text>
</comment>
<sequence>MIAVRQEEDPITKAKLYQKWADLYYDKAKAMPEDNMTARTLKSIELESAIPLYDKCIELLPKADADLRKEFISAYYNRASSLRKNTEFNDSLAKDELTAVYEKILNDYISINTLDPSLLHIHEHLGDMYAKLEQPVEAIHEYGELDKKLEEFLRSDYANAIKNKDIYVMELYLKLATQYIPKKDFDMCEHYVNSVLESFTKVPGYEERVRQLKAIAHHTVGRCALVMNRYHSCIAHNTKAIAADSSFAPAYRDRIISFEKLDRPDEAIDDKKMLEYITRKIVFERK</sequence>
<dbReference type="Proteomes" id="UP001431209">
    <property type="component" value="Unassembled WGS sequence"/>
</dbReference>
<proteinExistence type="predicted"/>
<evidence type="ECO:0000313" key="2">
    <source>
        <dbReference type="Proteomes" id="UP001431209"/>
    </source>
</evidence>
<protein>
    <submittedName>
        <fullName evidence="1">Glutathione biosynthesis bifunctional protein</fullName>
    </submittedName>
</protein>
<reference evidence="1 2" key="1">
    <citation type="submission" date="2024-03" db="EMBL/GenBank/DDBJ databases">
        <title>The Acrasis kona genome and developmental transcriptomes reveal deep origins of eukaryotic multicellular pathways.</title>
        <authorList>
            <person name="Sheikh S."/>
            <person name="Fu C.-J."/>
            <person name="Brown M.W."/>
            <person name="Baldauf S.L."/>
        </authorList>
    </citation>
    <scope>NUCLEOTIDE SEQUENCE [LARGE SCALE GENOMIC DNA]</scope>
    <source>
        <strain evidence="1 2">ATCC MYA-3509</strain>
    </source>
</reference>
<accession>A0AAW2ZKR5</accession>
<dbReference type="EMBL" id="JAOPGA020001535">
    <property type="protein sequence ID" value="KAL0489247.1"/>
    <property type="molecule type" value="Genomic_DNA"/>
</dbReference>
<gene>
    <name evidence="1" type="ORF">AKO1_013769</name>
</gene>
<name>A0AAW2ZKR5_9EUKA</name>
<organism evidence="1 2">
    <name type="scientific">Acrasis kona</name>
    <dbReference type="NCBI Taxonomy" id="1008807"/>
    <lineage>
        <taxon>Eukaryota</taxon>
        <taxon>Discoba</taxon>
        <taxon>Heterolobosea</taxon>
        <taxon>Tetramitia</taxon>
        <taxon>Eutetramitia</taxon>
        <taxon>Acrasidae</taxon>
        <taxon>Acrasis</taxon>
    </lineage>
</organism>
<evidence type="ECO:0000313" key="1">
    <source>
        <dbReference type="EMBL" id="KAL0489247.1"/>
    </source>
</evidence>
<dbReference type="InterPro" id="IPR011990">
    <property type="entry name" value="TPR-like_helical_dom_sf"/>
</dbReference>
<dbReference type="SUPFAM" id="SSF48452">
    <property type="entry name" value="TPR-like"/>
    <property type="match status" value="2"/>
</dbReference>
<dbReference type="Gene3D" id="1.25.40.10">
    <property type="entry name" value="Tetratricopeptide repeat domain"/>
    <property type="match status" value="2"/>
</dbReference>
<dbReference type="AlphaFoldDB" id="A0AAW2ZKR5"/>
<keyword evidence="2" id="KW-1185">Reference proteome</keyword>